<dbReference type="Proteomes" id="UP001500456">
    <property type="component" value="Unassembled WGS sequence"/>
</dbReference>
<gene>
    <name evidence="2" type="ORF">GCM10022232_65960</name>
</gene>
<sequence>MNRADFSWDEFAWTTRVPLPPDTWAATAGTLVPLYYAPEGREEHPPDDAEIASAAWTVDRLPALLAAARPALSAHAVHTLEPEDLATASDLTDAVRVSALHVHSVSRDGIPYVGIALSCPWDEEHGLGILMHGPRVVDAGGADTALLRRIAERDATDPRAGLDESLIGHWDSAPFDHGVMESSEVELRANGEGWSSLANLGGEYVTRLTWSCPEPGVLQLRDEDGRVTRHRYVVGPAVPPYGTEPVTSVTFEEAVQYGHQFAKSGYPTEVGSN</sequence>
<accession>A0ABP7SNC2</accession>
<organism evidence="2 3">
    <name type="scientific">Streptomyces plumbiresistens</name>
    <dbReference type="NCBI Taxonomy" id="511811"/>
    <lineage>
        <taxon>Bacteria</taxon>
        <taxon>Bacillati</taxon>
        <taxon>Actinomycetota</taxon>
        <taxon>Actinomycetes</taxon>
        <taxon>Kitasatosporales</taxon>
        <taxon>Streptomycetaceae</taxon>
        <taxon>Streptomyces</taxon>
    </lineage>
</organism>
<protein>
    <recommendedName>
        <fullName evidence="1">DUF6985 domain-containing protein</fullName>
    </recommendedName>
</protein>
<proteinExistence type="predicted"/>
<evidence type="ECO:0000259" key="1">
    <source>
        <dbReference type="Pfam" id="PF22481"/>
    </source>
</evidence>
<dbReference type="Pfam" id="PF22481">
    <property type="entry name" value="DUF6985"/>
    <property type="match status" value="1"/>
</dbReference>
<name>A0ABP7SNC2_9ACTN</name>
<dbReference type="RefSeq" id="WP_345568399.1">
    <property type="nucleotide sequence ID" value="NZ_BAAAZX010000022.1"/>
</dbReference>
<reference evidence="3" key="1">
    <citation type="journal article" date="2019" name="Int. J. Syst. Evol. Microbiol.">
        <title>The Global Catalogue of Microorganisms (GCM) 10K type strain sequencing project: providing services to taxonomists for standard genome sequencing and annotation.</title>
        <authorList>
            <consortium name="The Broad Institute Genomics Platform"/>
            <consortium name="The Broad Institute Genome Sequencing Center for Infectious Disease"/>
            <person name="Wu L."/>
            <person name="Ma J."/>
        </authorList>
    </citation>
    <scope>NUCLEOTIDE SEQUENCE [LARGE SCALE GENOMIC DNA]</scope>
    <source>
        <strain evidence="3">JCM 16924</strain>
    </source>
</reference>
<dbReference type="EMBL" id="BAAAZX010000022">
    <property type="protein sequence ID" value="GAA4014189.1"/>
    <property type="molecule type" value="Genomic_DNA"/>
</dbReference>
<dbReference type="InterPro" id="IPR054254">
    <property type="entry name" value="DUF6985"/>
</dbReference>
<feature type="domain" description="DUF6985" evidence="1">
    <location>
        <begin position="83"/>
        <end position="145"/>
    </location>
</feature>
<evidence type="ECO:0000313" key="3">
    <source>
        <dbReference type="Proteomes" id="UP001500456"/>
    </source>
</evidence>
<keyword evidence="3" id="KW-1185">Reference proteome</keyword>
<evidence type="ECO:0000313" key="2">
    <source>
        <dbReference type="EMBL" id="GAA4014189.1"/>
    </source>
</evidence>
<comment type="caution">
    <text evidence="2">The sequence shown here is derived from an EMBL/GenBank/DDBJ whole genome shotgun (WGS) entry which is preliminary data.</text>
</comment>